<name>A0ABY5U3D7_LACSH</name>
<accession>A0ABY5U3D7</accession>
<evidence type="ECO:0000313" key="1">
    <source>
        <dbReference type="EMBL" id="UWE03709.1"/>
    </source>
</evidence>
<dbReference type="EMBL" id="CP103866">
    <property type="protein sequence ID" value="UWE03709.1"/>
    <property type="molecule type" value="Genomic_DNA"/>
</dbReference>
<organism evidence="1 2">
    <name type="scientific">Laceyella sacchari</name>
    <name type="common">Thermoactinomyces thalpophilus</name>
    <dbReference type="NCBI Taxonomy" id="37482"/>
    <lineage>
        <taxon>Bacteria</taxon>
        <taxon>Bacillati</taxon>
        <taxon>Bacillota</taxon>
        <taxon>Bacilli</taxon>
        <taxon>Bacillales</taxon>
        <taxon>Thermoactinomycetaceae</taxon>
        <taxon>Laceyella</taxon>
    </lineage>
</organism>
<dbReference type="Proteomes" id="UP001058650">
    <property type="component" value="Chromosome"/>
</dbReference>
<gene>
    <name evidence="1" type="ORF">NYR52_00340</name>
</gene>
<reference evidence="1" key="1">
    <citation type="submission" date="2022-08" db="EMBL/GenBank/DDBJ databases">
        <title>The complete genome sequence of the thermophilic bacterium Laceyella sacchari FBKL4.010 reveals the basis for tetramethylpyrazine biosynthesis in Moutai-flavor Daqu.</title>
        <authorList>
            <person name="Li D."/>
            <person name="Huang W."/>
            <person name="Wang C."/>
            <person name="Qiu S."/>
        </authorList>
    </citation>
    <scope>NUCLEOTIDE SEQUENCE</scope>
    <source>
        <strain evidence="1">FBKL4.014</strain>
    </source>
</reference>
<protein>
    <submittedName>
        <fullName evidence="1">Uncharacterized protein</fullName>
    </submittedName>
</protein>
<dbReference type="RefSeq" id="WP_259436082.1">
    <property type="nucleotide sequence ID" value="NZ_CP103866.1"/>
</dbReference>
<proteinExistence type="predicted"/>
<sequence>MKENRELKPIPQEYKSPELSHLSDLQIYELIERYYKKEDLNVLGRVW</sequence>
<keyword evidence="2" id="KW-1185">Reference proteome</keyword>
<evidence type="ECO:0000313" key="2">
    <source>
        <dbReference type="Proteomes" id="UP001058650"/>
    </source>
</evidence>